<dbReference type="EMBL" id="CP011280">
    <property type="protein sequence ID" value="AKC95734.1"/>
    <property type="molecule type" value="Genomic_DNA"/>
</dbReference>
<name>A0A0E3UTZ9_9FUSO</name>
<feature type="domain" description="Trimeric autotransporter adhesin YadA-like stalk" evidence="15">
    <location>
        <begin position="322"/>
        <end position="359"/>
    </location>
</feature>
<dbReference type="PATRIC" id="fig|1069640.6.peg.869"/>
<keyword evidence="4" id="KW-0813">Transport</keyword>
<keyword evidence="6" id="KW-0812">Transmembrane</keyword>
<dbReference type="OrthoDB" id="84732at2"/>
<feature type="domain" description="Trimeric autotransporter adhesin YadA-like head" evidence="14">
    <location>
        <begin position="218"/>
        <end position="244"/>
    </location>
</feature>
<evidence type="ECO:0000256" key="5">
    <source>
        <dbReference type="ARBA" id="ARBA00022452"/>
    </source>
</evidence>
<feature type="domain" description="Trimeric autotransporter adhesin YadA-like head" evidence="14">
    <location>
        <begin position="248"/>
        <end position="269"/>
    </location>
</feature>
<dbReference type="Gene3D" id="2.150.10.10">
    <property type="entry name" value="Serralysin-like metalloprotease, C-terminal"/>
    <property type="match status" value="1"/>
</dbReference>
<feature type="domain" description="Trimeric autotransporter adhesin YadA-like C-terminal membrane anchor" evidence="13">
    <location>
        <begin position="474"/>
        <end position="531"/>
    </location>
</feature>
<evidence type="ECO:0000256" key="2">
    <source>
        <dbReference type="ARBA" id="ARBA00004442"/>
    </source>
</evidence>
<comment type="subcellular location">
    <subcellularLocation>
        <location evidence="2">Cell outer membrane</location>
    </subcellularLocation>
    <subcellularLocation>
        <location evidence="1">Cell surface</location>
    </subcellularLocation>
</comment>
<evidence type="ECO:0000313" key="17">
    <source>
        <dbReference type="Proteomes" id="UP000033103"/>
    </source>
</evidence>
<evidence type="ECO:0000259" key="14">
    <source>
        <dbReference type="Pfam" id="PF05658"/>
    </source>
</evidence>
<evidence type="ECO:0000259" key="15">
    <source>
        <dbReference type="Pfam" id="PF05662"/>
    </source>
</evidence>
<dbReference type="Gene3D" id="3.30.1300.30">
    <property type="entry name" value="GSPII I/J protein-like"/>
    <property type="match status" value="1"/>
</dbReference>
<comment type="similarity">
    <text evidence="3">Belongs to the autotransporter-2 (AT-2) (TC 1.B.40) family.</text>
</comment>
<evidence type="ECO:0000313" key="16">
    <source>
        <dbReference type="EMBL" id="AKC95734.1"/>
    </source>
</evidence>
<feature type="region of interest" description="Disordered" evidence="12">
    <location>
        <begin position="399"/>
        <end position="422"/>
    </location>
</feature>
<evidence type="ECO:0000256" key="8">
    <source>
        <dbReference type="ARBA" id="ARBA00022927"/>
    </source>
</evidence>
<keyword evidence="17" id="KW-1185">Reference proteome</keyword>
<keyword evidence="8" id="KW-0653">Protein transport</keyword>
<gene>
    <name evidence="16" type="ORF">VC03_04400</name>
</gene>
<dbReference type="InterPro" id="IPR005594">
    <property type="entry name" value="YadA_C"/>
</dbReference>
<evidence type="ECO:0000256" key="6">
    <source>
        <dbReference type="ARBA" id="ARBA00022692"/>
    </source>
</evidence>
<dbReference type="InterPro" id="IPR008640">
    <property type="entry name" value="Adhesin_Head_dom"/>
</dbReference>
<evidence type="ECO:0000256" key="1">
    <source>
        <dbReference type="ARBA" id="ARBA00004241"/>
    </source>
</evidence>
<dbReference type="Pfam" id="PF05662">
    <property type="entry name" value="YadA_stalk"/>
    <property type="match status" value="1"/>
</dbReference>
<evidence type="ECO:0000256" key="7">
    <source>
        <dbReference type="ARBA" id="ARBA00022729"/>
    </source>
</evidence>
<evidence type="ECO:0000256" key="11">
    <source>
        <dbReference type="SAM" id="Coils"/>
    </source>
</evidence>
<dbReference type="RefSeq" id="WP_046328839.1">
    <property type="nucleotide sequence ID" value="NZ_CP011280.1"/>
</dbReference>
<dbReference type="InterPro" id="IPR011049">
    <property type="entry name" value="Serralysin-like_metalloprot_C"/>
</dbReference>
<evidence type="ECO:0000256" key="9">
    <source>
        <dbReference type="ARBA" id="ARBA00023136"/>
    </source>
</evidence>
<accession>A0A0E3UTZ9</accession>
<reference evidence="16 17" key="1">
    <citation type="journal article" date="2012" name="BMC Genomics">
        <title>Genomic sequence analysis and characterization of Sneathia amnii sp. nov.</title>
        <authorList>
            <consortium name="Vaginal Microbiome Consortium (additional members)"/>
            <person name="Harwich M.D.Jr."/>
            <person name="Serrano M.G."/>
            <person name="Fettweis J.M."/>
            <person name="Alves J.M."/>
            <person name="Reimers M.A."/>
            <person name="Buck G.A."/>
            <person name="Jefferson K.K."/>
        </authorList>
    </citation>
    <scope>NUCLEOTIDE SEQUENCE [LARGE SCALE GENOMIC DNA]</scope>
    <source>
        <strain evidence="16 17">SN35</strain>
    </source>
</reference>
<feature type="coiled-coil region" evidence="11">
    <location>
        <begin position="540"/>
        <end position="567"/>
    </location>
</feature>
<dbReference type="Proteomes" id="UP000033103">
    <property type="component" value="Chromosome"/>
</dbReference>
<dbReference type="KEGG" id="sns:VC03_04400"/>
<sequence>MITSVGYADTKDFVINNNIIFEKSHEKNYEKLVSRNNVIGGINNIIDDPILDIVVKNKNKKVEEIKDEISKELSNKYKETGILSTIKENEKKSKGEIINIIKDKLSNIDGYDFKFIDTLIDEVKKGAQDDNKLLYSAFDPYDWYNKNKIQKVIENKDKEDGVIKQIVKTQSNYLDYNTVLGPFSKVYNSSNSVVIGLSAKAENSGTQGNIAIGKVALATGDATISIGSEAKALNKGAVSLGENAKSLGKYSTAIGSQSYAYGMNSIALGIRSIAGDASKEVGYRPYNLNEEEYKNKSEWIADYGVVSVGGFEKLVNKLHTRQIVNVAAGYNDTDAVNVAQLKELKTYVDNSTPFEYATKDNKSLYKYGDKYYYKETNKEYKGKVDEVIIQAKEPHKLSNIASSLGDGNTTSTGTTPASATSENGDSVVVIKDLKTIKENKADKAYVDEKVAKLNEKTDLALSGVSSAVAMANLPQVSGDRKFNLAASYGYYGGSHSVVVGLSGTNDKQNFTYKLSGAVNSKGNLAFGIGAGVMMGSVNKGTNFEERLNKLEKENKELKEVIKKLMNK</sequence>
<dbReference type="CDD" id="cd12820">
    <property type="entry name" value="LbR_YadA-like"/>
    <property type="match status" value="1"/>
</dbReference>
<dbReference type="GO" id="GO:0009279">
    <property type="term" value="C:cell outer membrane"/>
    <property type="evidence" value="ECO:0007669"/>
    <property type="project" value="UniProtKB-SubCell"/>
</dbReference>
<keyword evidence="9" id="KW-0472">Membrane</keyword>
<dbReference type="GO" id="GO:0009986">
    <property type="term" value="C:cell surface"/>
    <property type="evidence" value="ECO:0007669"/>
    <property type="project" value="UniProtKB-SubCell"/>
</dbReference>
<keyword evidence="10" id="KW-0998">Cell outer membrane</keyword>
<dbReference type="STRING" id="187101.VC03_04400"/>
<evidence type="ECO:0000256" key="10">
    <source>
        <dbReference type="ARBA" id="ARBA00023237"/>
    </source>
</evidence>
<dbReference type="Pfam" id="PF03895">
    <property type="entry name" value="YadA_anchor"/>
    <property type="match status" value="1"/>
</dbReference>
<dbReference type="Pfam" id="PF05658">
    <property type="entry name" value="YadA_head"/>
    <property type="match status" value="2"/>
</dbReference>
<dbReference type="HOGENOM" id="CLU_480514_0_0_0"/>
<evidence type="ECO:0008006" key="18">
    <source>
        <dbReference type="Google" id="ProtNLM"/>
    </source>
</evidence>
<organism evidence="16 17">
    <name type="scientific">Sneathia vaginalis</name>
    <dbReference type="NCBI Taxonomy" id="187101"/>
    <lineage>
        <taxon>Bacteria</taxon>
        <taxon>Fusobacteriati</taxon>
        <taxon>Fusobacteriota</taxon>
        <taxon>Fusobacteriia</taxon>
        <taxon>Fusobacteriales</taxon>
        <taxon>Leptotrichiaceae</taxon>
        <taxon>Sneathia</taxon>
    </lineage>
</organism>
<proteinExistence type="inferred from homology"/>
<evidence type="ECO:0000256" key="4">
    <source>
        <dbReference type="ARBA" id="ARBA00022448"/>
    </source>
</evidence>
<keyword evidence="5" id="KW-1134">Transmembrane beta strand</keyword>
<dbReference type="SUPFAM" id="SSF101967">
    <property type="entry name" value="Adhesin YadA, collagen-binding domain"/>
    <property type="match status" value="1"/>
</dbReference>
<evidence type="ECO:0000259" key="13">
    <source>
        <dbReference type="Pfam" id="PF03895"/>
    </source>
</evidence>
<dbReference type="InterPro" id="IPR008635">
    <property type="entry name" value="Coiled_stalk_dom"/>
</dbReference>
<dbReference type="GO" id="GO:0015031">
    <property type="term" value="P:protein transport"/>
    <property type="evidence" value="ECO:0007669"/>
    <property type="project" value="UniProtKB-KW"/>
</dbReference>
<protein>
    <recommendedName>
        <fullName evidence="18">Trimeric autotransporter adhesin YadA-like C-terminal membrane anchor domain-containing protein</fullName>
    </recommendedName>
</protein>
<keyword evidence="11" id="KW-0175">Coiled coil</keyword>
<feature type="compositionally biased region" description="Low complexity" evidence="12">
    <location>
        <begin position="402"/>
        <end position="421"/>
    </location>
</feature>
<evidence type="ECO:0000256" key="12">
    <source>
        <dbReference type="SAM" id="MobiDB-lite"/>
    </source>
</evidence>
<dbReference type="AlphaFoldDB" id="A0A0E3UTZ9"/>
<dbReference type="InterPro" id="IPR045584">
    <property type="entry name" value="Pilin-like"/>
</dbReference>
<evidence type="ECO:0000256" key="3">
    <source>
        <dbReference type="ARBA" id="ARBA00005848"/>
    </source>
</evidence>
<dbReference type="SUPFAM" id="SSF54523">
    <property type="entry name" value="Pili subunits"/>
    <property type="match status" value="1"/>
</dbReference>
<keyword evidence="7" id="KW-0732">Signal</keyword>